<geneLocation type="plasmid" evidence="4">
    <name>ppd885-29</name>
</geneLocation>
<name>A0A1Y6HVW1_9XANT</name>
<dbReference type="EMBL" id="LT853886">
    <property type="protein sequence ID" value="SMR06012.1"/>
    <property type="molecule type" value="Genomic_DNA"/>
</dbReference>
<reference evidence="2 4" key="1">
    <citation type="submission" date="2017-05" db="EMBL/GenBank/DDBJ databases">
        <authorList>
            <person name="Blom J."/>
        </authorList>
    </citation>
    <scope>NUCLEOTIDE SEQUENCE [LARGE SCALE GENOMIC DNA]</scope>
    <source>
        <strain evidence="2">PD885</strain>
        <plasmid evidence="2">pPD885-29</plasmid>
        <plasmid evidence="4">ppd885-29</plasmid>
    </source>
</reference>
<dbReference type="eggNOG" id="ENOG5032KZ9">
    <property type="taxonomic scope" value="Bacteria"/>
</dbReference>
<dbReference type="GeneID" id="61896241"/>
<organism evidence="3 5">
    <name type="scientific">Xanthomonas fragariae</name>
    <dbReference type="NCBI Taxonomy" id="48664"/>
    <lineage>
        <taxon>Bacteria</taxon>
        <taxon>Pseudomonadati</taxon>
        <taxon>Pseudomonadota</taxon>
        <taxon>Gammaproteobacteria</taxon>
        <taxon>Lysobacterales</taxon>
        <taxon>Lysobacteraceae</taxon>
        <taxon>Xanthomonas</taxon>
    </lineage>
</organism>
<evidence type="ECO:0000313" key="4">
    <source>
        <dbReference type="Proteomes" id="UP000195877"/>
    </source>
</evidence>
<dbReference type="RefSeq" id="WP_065975505.1">
    <property type="nucleotide sequence ID" value="NZ_CP016831.1"/>
</dbReference>
<protein>
    <submittedName>
        <fullName evidence="2">Bacterial mobilization protein (MobC)</fullName>
    </submittedName>
    <submittedName>
        <fullName evidence="3">Putative mobilization protein mobc</fullName>
    </submittedName>
</protein>
<dbReference type="Proteomes" id="UP000195953">
    <property type="component" value="Plasmid pPD5205-30"/>
</dbReference>
<dbReference type="EMBL" id="LT853883">
    <property type="protein sequence ID" value="SMR01250.1"/>
    <property type="molecule type" value="Genomic_DNA"/>
</dbReference>
<gene>
    <name evidence="3" type="primary">mobC</name>
    <name evidence="3" type="ORF">PD5205_04010</name>
    <name evidence="2" type="ORF">PD885_04008</name>
</gene>
<geneLocation type="plasmid" evidence="2">
    <name>pPD885-29</name>
</geneLocation>
<dbReference type="InterPro" id="IPR008687">
    <property type="entry name" value="MobC"/>
</dbReference>
<accession>A0A1Y6HVW1</accession>
<proteinExistence type="predicted"/>
<dbReference type="AlphaFoldDB" id="A0A1Y6HVW1"/>
<dbReference type="Proteomes" id="UP000195877">
    <property type="component" value="Plasmid pPD885-29"/>
</dbReference>
<geneLocation type="plasmid" evidence="5">
    <name>ppd5205-30</name>
</geneLocation>
<evidence type="ECO:0000259" key="1">
    <source>
        <dbReference type="Pfam" id="PF05713"/>
    </source>
</evidence>
<dbReference type="OrthoDB" id="3268032at2"/>
<feature type="domain" description="Bacterial mobilisation" evidence="1">
    <location>
        <begin position="121"/>
        <end position="148"/>
    </location>
</feature>
<keyword evidence="4" id="KW-1185">Reference proteome</keyword>
<sequence length="183" mass="20611">MPSKKPLLSGRVDPDLKDAFASVANEQGITEARLLEIVVAAFLKRMPPTPMPETAPESEGVKTKDIRVRLAPFKYRELERLASLRHWSRSTYLAYLFDVHLNGQPRLTDDELQALREATAQLSAVGRNVNQIARVLNTSLDEADKAQALNFQHLKKLIDLERERVKAVIRANLKSWGVTDGQQ</sequence>
<reference evidence="3 5" key="2">
    <citation type="submission" date="2017-05" db="EMBL/GenBank/DDBJ databases">
        <authorList>
            <person name="Song R."/>
            <person name="Chenine A.L."/>
            <person name="Ruprecht R.M."/>
        </authorList>
    </citation>
    <scope>NUCLEOTIDE SEQUENCE [LARGE SCALE GENOMIC DNA]</scope>
    <source>
        <strain evidence="3">PD5205</strain>
        <plasmid evidence="5">ppd5205-30</plasmid>
    </source>
</reference>
<keyword evidence="2" id="KW-0614">Plasmid</keyword>
<evidence type="ECO:0000313" key="3">
    <source>
        <dbReference type="EMBL" id="SMR06012.1"/>
    </source>
</evidence>
<evidence type="ECO:0000313" key="2">
    <source>
        <dbReference type="EMBL" id="SMR01250.1"/>
    </source>
</evidence>
<evidence type="ECO:0000313" key="5">
    <source>
        <dbReference type="Proteomes" id="UP000195953"/>
    </source>
</evidence>
<dbReference type="Pfam" id="PF05713">
    <property type="entry name" value="MobC"/>
    <property type="match status" value="1"/>
</dbReference>